<dbReference type="Pfam" id="PF08240">
    <property type="entry name" value="ADH_N"/>
    <property type="match status" value="1"/>
</dbReference>
<protein>
    <submittedName>
        <fullName evidence="2">NAD(P)-dependent alcohol dehydrogenase</fullName>
    </submittedName>
</protein>
<feature type="domain" description="Enoyl reductase (ER)" evidence="1">
    <location>
        <begin position="10"/>
        <end position="322"/>
    </location>
</feature>
<dbReference type="InterPro" id="IPR036291">
    <property type="entry name" value="NAD(P)-bd_dom_sf"/>
</dbReference>
<dbReference type="SUPFAM" id="SSF50129">
    <property type="entry name" value="GroES-like"/>
    <property type="match status" value="1"/>
</dbReference>
<dbReference type="InterPro" id="IPR013154">
    <property type="entry name" value="ADH-like_N"/>
</dbReference>
<name>A0ABP3EKY2_9ACTN</name>
<evidence type="ECO:0000313" key="2">
    <source>
        <dbReference type="EMBL" id="GAA0267983.1"/>
    </source>
</evidence>
<dbReference type="PANTHER" id="PTHR11695">
    <property type="entry name" value="ALCOHOL DEHYDROGENASE RELATED"/>
    <property type="match status" value="1"/>
</dbReference>
<evidence type="ECO:0000313" key="3">
    <source>
        <dbReference type="Proteomes" id="UP001500967"/>
    </source>
</evidence>
<sequence>MKAVLHTTYGGPEVLRFTDVEPPSLADRDVLVRTRAASVNARDWHLLRGDPYLARLGAPELGLRGPKLRIRGTDFAGTVDAVGPGVTDLAPGDAVFGEAPGAFAEYVVAPRERVERAPSTLTMAEAAALPLAANTAVMGLREVAGVAAGQSVLINGASGGVGLFAVQLAAADGARVTAVCSTRNVETVRSMGAHTVVDYTREPLTGRYDVVFDLVGNRSFGELRRLLAPGGTLVLSGGGTSEGGSLFGPMGLVLRAKALARFVGERVVVLAAEPTAARLAVLRDLADAGVLRPLVERTYPLAAAADAVRRMETEHTRAKIVLTV</sequence>
<dbReference type="InterPro" id="IPR011032">
    <property type="entry name" value="GroES-like_sf"/>
</dbReference>
<accession>A0ABP3EKY2</accession>
<dbReference type="CDD" id="cd08267">
    <property type="entry name" value="MDR1"/>
    <property type="match status" value="1"/>
</dbReference>
<organism evidence="2 3">
    <name type="scientific">Cryptosporangium japonicum</name>
    <dbReference type="NCBI Taxonomy" id="80872"/>
    <lineage>
        <taxon>Bacteria</taxon>
        <taxon>Bacillati</taxon>
        <taxon>Actinomycetota</taxon>
        <taxon>Actinomycetes</taxon>
        <taxon>Cryptosporangiales</taxon>
        <taxon>Cryptosporangiaceae</taxon>
        <taxon>Cryptosporangium</taxon>
    </lineage>
</organism>
<comment type="caution">
    <text evidence="2">The sequence shown here is derived from an EMBL/GenBank/DDBJ whole genome shotgun (WGS) entry which is preliminary data.</text>
</comment>
<dbReference type="PANTHER" id="PTHR11695:SF294">
    <property type="entry name" value="RETICULON-4-INTERACTING PROTEIN 1, MITOCHONDRIAL"/>
    <property type="match status" value="1"/>
</dbReference>
<proteinExistence type="predicted"/>
<dbReference type="SMART" id="SM00829">
    <property type="entry name" value="PKS_ER"/>
    <property type="match status" value="1"/>
</dbReference>
<keyword evidence="3" id="KW-1185">Reference proteome</keyword>
<dbReference type="Proteomes" id="UP001500967">
    <property type="component" value="Unassembled WGS sequence"/>
</dbReference>
<dbReference type="SUPFAM" id="SSF51735">
    <property type="entry name" value="NAD(P)-binding Rossmann-fold domains"/>
    <property type="match status" value="1"/>
</dbReference>
<dbReference type="EMBL" id="BAAAGX010000028">
    <property type="protein sequence ID" value="GAA0267983.1"/>
    <property type="molecule type" value="Genomic_DNA"/>
</dbReference>
<dbReference type="RefSeq" id="WP_344652620.1">
    <property type="nucleotide sequence ID" value="NZ_BAAAGX010000028.1"/>
</dbReference>
<evidence type="ECO:0000259" key="1">
    <source>
        <dbReference type="SMART" id="SM00829"/>
    </source>
</evidence>
<dbReference type="Gene3D" id="3.40.50.720">
    <property type="entry name" value="NAD(P)-binding Rossmann-like Domain"/>
    <property type="match status" value="1"/>
</dbReference>
<dbReference type="Pfam" id="PF13602">
    <property type="entry name" value="ADH_zinc_N_2"/>
    <property type="match status" value="1"/>
</dbReference>
<dbReference type="InterPro" id="IPR050700">
    <property type="entry name" value="YIM1/Zinc_Alcohol_DH_Fams"/>
</dbReference>
<reference evidence="3" key="1">
    <citation type="journal article" date="2019" name="Int. J. Syst. Evol. Microbiol.">
        <title>The Global Catalogue of Microorganisms (GCM) 10K type strain sequencing project: providing services to taxonomists for standard genome sequencing and annotation.</title>
        <authorList>
            <consortium name="The Broad Institute Genomics Platform"/>
            <consortium name="The Broad Institute Genome Sequencing Center for Infectious Disease"/>
            <person name="Wu L."/>
            <person name="Ma J."/>
        </authorList>
    </citation>
    <scope>NUCLEOTIDE SEQUENCE [LARGE SCALE GENOMIC DNA]</scope>
    <source>
        <strain evidence="3">JCM 10425</strain>
    </source>
</reference>
<gene>
    <name evidence="2" type="ORF">GCM10009539_63590</name>
</gene>
<dbReference type="InterPro" id="IPR020843">
    <property type="entry name" value="ER"/>
</dbReference>
<dbReference type="Gene3D" id="3.90.180.10">
    <property type="entry name" value="Medium-chain alcohol dehydrogenases, catalytic domain"/>
    <property type="match status" value="1"/>
</dbReference>